<gene>
    <name evidence="4" type="ORF">HHUB_1340</name>
</gene>
<dbReference type="InterPro" id="IPR036388">
    <property type="entry name" value="WH-like_DNA-bd_sf"/>
</dbReference>
<dbReference type="Gene3D" id="1.10.10.10">
    <property type="entry name" value="Winged helix-like DNA-binding domain superfamily/Winged helix DNA-binding domain"/>
    <property type="match status" value="1"/>
</dbReference>
<evidence type="ECO:0000256" key="2">
    <source>
        <dbReference type="ARBA" id="ARBA00023163"/>
    </source>
</evidence>
<keyword evidence="5" id="KW-1185">Reference proteome</keyword>
<keyword evidence="1" id="KW-0805">Transcription regulation</keyword>
<protein>
    <submittedName>
        <fullName evidence="4">HTH-10 family transcription regulator</fullName>
    </submittedName>
</protein>
<dbReference type="PANTHER" id="PTHR34236:SF1">
    <property type="entry name" value="DIMETHYL SULFOXIDE REDUCTASE TRANSCRIPTIONAL ACTIVATOR"/>
    <property type="match status" value="1"/>
</dbReference>
<reference evidence="5" key="1">
    <citation type="journal article" date="2016" name="Environ. Microbiol.">
        <title>The complete genome of a viable archaeum isolated from 123-million-year-old rock salt.</title>
        <authorList>
            <person name="Jaakkola S.T."/>
            <person name="Pfeiffer F."/>
            <person name="Ravantti J.J."/>
            <person name="Guo Q."/>
            <person name="Liu Y."/>
            <person name="Chen X."/>
            <person name="Ma H."/>
            <person name="Yang C."/>
            <person name="Oksanen H.M."/>
            <person name="Bamford D.H."/>
        </authorList>
    </citation>
    <scope>NUCLEOTIDE SEQUENCE</scope>
    <source>
        <strain evidence="5">JI20-1</strain>
    </source>
</reference>
<evidence type="ECO:0000259" key="3">
    <source>
        <dbReference type="Pfam" id="PF04967"/>
    </source>
</evidence>
<evidence type="ECO:0000313" key="4">
    <source>
        <dbReference type="EMBL" id="CQH47608.1"/>
    </source>
</evidence>
<dbReference type="Proteomes" id="UP000066737">
    <property type="component" value="Chromosome I"/>
</dbReference>
<dbReference type="PANTHER" id="PTHR34236">
    <property type="entry name" value="DIMETHYL SULFOXIDE REDUCTASE TRANSCRIPTIONAL ACTIVATOR"/>
    <property type="match status" value="1"/>
</dbReference>
<dbReference type="STRING" id="1407499.HHUB_1340"/>
<dbReference type="GeneID" id="26658032"/>
<organism evidence="4 5">
    <name type="scientific">Halobacterium hubeiense</name>
    <dbReference type="NCBI Taxonomy" id="1407499"/>
    <lineage>
        <taxon>Archaea</taxon>
        <taxon>Methanobacteriati</taxon>
        <taxon>Methanobacteriota</taxon>
        <taxon>Stenosarchaea group</taxon>
        <taxon>Halobacteria</taxon>
        <taxon>Halobacteriales</taxon>
        <taxon>Halobacteriaceae</taxon>
        <taxon>Halobacterium</taxon>
    </lineage>
</organism>
<dbReference type="Pfam" id="PF04967">
    <property type="entry name" value="HTH_10"/>
    <property type="match status" value="1"/>
</dbReference>
<accession>A0A0U5H3J7</accession>
<dbReference type="InterPro" id="IPR007050">
    <property type="entry name" value="HTH_bacterioopsin"/>
</dbReference>
<feature type="domain" description="HTH bat-type" evidence="3">
    <location>
        <begin position="168"/>
        <end position="220"/>
    </location>
</feature>
<dbReference type="AlphaFoldDB" id="A0A0U5H3J7"/>
<sequence>MREITLRVRHRGEPESDVSADYPDVTVRSVSSLSGSAAERKRIVELSGPRAAIEGFLDDFAAADPVLDVEALSSLDSDRVFVAVTYDSYQWDSIAQRLTDHGVHYRAGTTIRAGWEHWTLYLDGDDDLAAIVDSLESAGNDTELVRDVALDELDDEEHLAFSRIVESLTERQLEVLSLATDAGYYDEGSDVRVEDIADELGLAQTTTWEHLSRAEEKVMAEVGEYIGARGR</sequence>
<dbReference type="RefSeq" id="WP_059055587.1">
    <property type="nucleotide sequence ID" value="NZ_CEML01000002.1"/>
</dbReference>
<evidence type="ECO:0000256" key="1">
    <source>
        <dbReference type="ARBA" id="ARBA00023015"/>
    </source>
</evidence>
<dbReference type="EMBL" id="LN831302">
    <property type="protein sequence ID" value="CQH47608.1"/>
    <property type="molecule type" value="Genomic_DNA"/>
</dbReference>
<keyword evidence="2" id="KW-0804">Transcription</keyword>
<proteinExistence type="predicted"/>
<name>A0A0U5H3J7_9EURY</name>
<evidence type="ECO:0000313" key="5">
    <source>
        <dbReference type="Proteomes" id="UP000066737"/>
    </source>
</evidence>
<dbReference type="OrthoDB" id="194393at2157"/>
<dbReference type="KEGG" id="hhb:Hhub_1340"/>